<name>A0ABU2YKA6_9FLAO</name>
<gene>
    <name evidence="2" type="ORF">RM697_08105</name>
</gene>
<reference evidence="2 3" key="1">
    <citation type="submission" date="2023-09" db="EMBL/GenBank/DDBJ databases">
        <authorList>
            <person name="Rey-Velasco X."/>
        </authorList>
    </citation>
    <scope>NUCLEOTIDE SEQUENCE [LARGE SCALE GENOMIC DNA]</scope>
    <source>
        <strain evidence="2 3">W332</strain>
    </source>
</reference>
<protein>
    <recommendedName>
        <fullName evidence="4">DUF3592 domain-containing protein</fullName>
    </recommendedName>
</protein>
<feature type="transmembrane region" description="Helical" evidence="1">
    <location>
        <begin position="70"/>
        <end position="91"/>
    </location>
</feature>
<keyword evidence="1" id="KW-1133">Transmembrane helix</keyword>
<accession>A0ABU2YKA6</accession>
<evidence type="ECO:0000313" key="3">
    <source>
        <dbReference type="Proteomes" id="UP001259492"/>
    </source>
</evidence>
<feature type="transmembrane region" description="Helical" evidence="1">
    <location>
        <begin position="37"/>
        <end position="58"/>
    </location>
</feature>
<dbReference type="RefSeq" id="WP_311427365.1">
    <property type="nucleotide sequence ID" value="NZ_JAVRIA010000003.1"/>
</dbReference>
<keyword evidence="1" id="KW-0472">Membrane</keyword>
<keyword evidence="3" id="KW-1185">Reference proteome</keyword>
<feature type="transmembrane region" description="Helical" evidence="1">
    <location>
        <begin position="7"/>
        <end position="25"/>
    </location>
</feature>
<evidence type="ECO:0000313" key="2">
    <source>
        <dbReference type="EMBL" id="MDT0558605.1"/>
    </source>
</evidence>
<evidence type="ECO:0000256" key="1">
    <source>
        <dbReference type="SAM" id="Phobius"/>
    </source>
</evidence>
<sequence length="180" mass="21012">MKNSSDRIIGLPFLYMVLLSTLDYFFKDYIGSSEFEISVKVYVLIFIITLVSVFVFVLKNSQEKDKFIRIMKSFSYGTFCGFMLLMFIALVKDQSAFYLNKSYSKEKIQDKFVVTYRNNSEGENGVGLGSYNYKVWFSTKNKFSSEDLLFIQKNDTIKIEFYIGLLNKPFLPFGKIEIIE</sequence>
<dbReference type="EMBL" id="JAVRIA010000003">
    <property type="protein sequence ID" value="MDT0558605.1"/>
    <property type="molecule type" value="Genomic_DNA"/>
</dbReference>
<keyword evidence="1" id="KW-0812">Transmembrane</keyword>
<dbReference type="Proteomes" id="UP001259492">
    <property type="component" value="Unassembled WGS sequence"/>
</dbReference>
<proteinExistence type="predicted"/>
<comment type="caution">
    <text evidence="2">The sequence shown here is derived from an EMBL/GenBank/DDBJ whole genome shotgun (WGS) entry which is preliminary data.</text>
</comment>
<evidence type="ECO:0008006" key="4">
    <source>
        <dbReference type="Google" id="ProtNLM"/>
    </source>
</evidence>
<organism evidence="2 3">
    <name type="scientific">Microcosmobacter mediterraneus</name>
    <dbReference type="NCBI Taxonomy" id="3075607"/>
    <lineage>
        <taxon>Bacteria</taxon>
        <taxon>Pseudomonadati</taxon>
        <taxon>Bacteroidota</taxon>
        <taxon>Flavobacteriia</taxon>
        <taxon>Flavobacteriales</taxon>
        <taxon>Flavobacteriaceae</taxon>
        <taxon>Microcosmobacter</taxon>
    </lineage>
</organism>